<dbReference type="Proteomes" id="UP001290101">
    <property type="component" value="Unassembled WGS sequence"/>
</dbReference>
<gene>
    <name evidence="1" type="ORF">U2F25_22120</name>
</gene>
<name>A0ABU5JHM6_9ACTN</name>
<evidence type="ECO:0000313" key="2">
    <source>
        <dbReference type="Proteomes" id="UP001290101"/>
    </source>
</evidence>
<dbReference type="EMBL" id="JAXOTQ010000028">
    <property type="protein sequence ID" value="MDZ5492130.1"/>
    <property type="molecule type" value="Genomic_DNA"/>
</dbReference>
<proteinExistence type="predicted"/>
<sequence length="429" mass="46364">MATAMVTLDIALAELPKEERTVKVTSEPATMADTVLECLSFGGWPALLELIEKVEAHRIGELTQAVYDQANEAVYEIVPQLVEIEQRAREIVDARLDISEEQVQAARETFLAGPGVATLPISYLRGTRWRLTLRPGPHLVALRSMLIDLGPSNKVIEQERRSVGSQIDYASRNSNLRYIVDKGVLHLRAFELRRAERVQQVTQYWPLAAWLVGTDPAISDKALLARILEELEIVTDAIDSVRKDVRDGGQWPADTVTGEQSGAGLTSSRLFLGTNLTNPFTRNMPTPRGPWRYPLVIDAAMTELGHRPPSAVHAAARSVTHGSDEYDGLSHLVTGVNIAVGIAAPPVGVALGVVSALWNLFHDASQYSDQSDAHRAVLDPAQSLAVPPSIRAVEASVVGLVGSAVPGLVPALVFGAAETVMRVNAQATP</sequence>
<evidence type="ECO:0000313" key="1">
    <source>
        <dbReference type="EMBL" id="MDZ5492130.1"/>
    </source>
</evidence>
<reference evidence="1 2" key="1">
    <citation type="submission" date="2023-12" db="EMBL/GenBank/DDBJ databases">
        <title>Micromonospora sp. nov., isolated from Atacama Desert.</title>
        <authorList>
            <person name="Carro L."/>
            <person name="Golinska P."/>
            <person name="Klenk H.-P."/>
            <person name="Goodfellow M."/>
        </authorList>
    </citation>
    <scope>NUCLEOTIDE SEQUENCE [LARGE SCALE GENOMIC DNA]</scope>
    <source>
        <strain evidence="1 2">4G53</strain>
    </source>
</reference>
<comment type="caution">
    <text evidence="1">The sequence shown here is derived from an EMBL/GenBank/DDBJ whole genome shotgun (WGS) entry which is preliminary data.</text>
</comment>
<keyword evidence="2" id="KW-1185">Reference proteome</keyword>
<organism evidence="1 2">
    <name type="scientific">Micromonospora sicca</name>
    <dbReference type="NCBI Taxonomy" id="2202420"/>
    <lineage>
        <taxon>Bacteria</taxon>
        <taxon>Bacillati</taxon>
        <taxon>Actinomycetota</taxon>
        <taxon>Actinomycetes</taxon>
        <taxon>Micromonosporales</taxon>
        <taxon>Micromonosporaceae</taxon>
        <taxon>Micromonospora</taxon>
    </lineage>
</organism>
<accession>A0ABU5JHM6</accession>
<protein>
    <submittedName>
        <fullName evidence="1">Uncharacterized protein</fullName>
    </submittedName>
</protein>